<keyword evidence="4 5" id="KW-0234">DNA repair</keyword>
<dbReference type="RefSeq" id="WP_203367244.1">
    <property type="nucleotide sequence ID" value="NZ_WSFT01000047.1"/>
</dbReference>
<dbReference type="PANTHER" id="PTHR10429:SF0">
    <property type="entry name" value="DNA-3-METHYLADENINE GLYCOSYLASE"/>
    <property type="match status" value="1"/>
</dbReference>
<evidence type="ECO:0000256" key="3">
    <source>
        <dbReference type="ARBA" id="ARBA00022801"/>
    </source>
</evidence>
<dbReference type="HAMAP" id="MF_00527">
    <property type="entry name" value="3MGH"/>
    <property type="match status" value="1"/>
</dbReference>
<dbReference type="InterPro" id="IPR036995">
    <property type="entry name" value="MPG_sf"/>
</dbReference>
<name>A0A942Z9M4_9FIRM</name>
<evidence type="ECO:0000256" key="4">
    <source>
        <dbReference type="ARBA" id="ARBA00023204"/>
    </source>
</evidence>
<dbReference type="NCBIfam" id="NF002001">
    <property type="entry name" value="PRK00802.1-1"/>
    <property type="match status" value="1"/>
</dbReference>
<reference evidence="6" key="1">
    <citation type="submission" date="2019-12" db="EMBL/GenBank/DDBJ databases">
        <title>Clostridiaceae gen. nov. sp. nov., isolated from sediment in Xinjiang, China.</title>
        <authorList>
            <person name="Zhang R."/>
        </authorList>
    </citation>
    <scope>NUCLEOTIDE SEQUENCE</scope>
    <source>
        <strain evidence="6">D2Q-11</strain>
    </source>
</reference>
<dbReference type="GO" id="GO:0006284">
    <property type="term" value="P:base-excision repair"/>
    <property type="evidence" value="ECO:0007669"/>
    <property type="project" value="InterPro"/>
</dbReference>
<comment type="caution">
    <text evidence="6">The sequence shown here is derived from an EMBL/GenBank/DDBJ whole genome shotgun (WGS) entry which is preliminary data.</text>
</comment>
<dbReference type="InterPro" id="IPR011034">
    <property type="entry name" value="Formyl_transferase-like_C_sf"/>
</dbReference>
<dbReference type="EMBL" id="WSFT01000047">
    <property type="protein sequence ID" value="MBS4539304.1"/>
    <property type="molecule type" value="Genomic_DNA"/>
</dbReference>
<dbReference type="Pfam" id="PF02245">
    <property type="entry name" value="Pur_DNA_glyco"/>
    <property type="match status" value="1"/>
</dbReference>
<dbReference type="GO" id="GO:0003677">
    <property type="term" value="F:DNA binding"/>
    <property type="evidence" value="ECO:0007669"/>
    <property type="project" value="InterPro"/>
</dbReference>
<evidence type="ECO:0000256" key="1">
    <source>
        <dbReference type="ARBA" id="ARBA00009232"/>
    </source>
</evidence>
<dbReference type="SUPFAM" id="SSF50486">
    <property type="entry name" value="FMT C-terminal domain-like"/>
    <property type="match status" value="1"/>
</dbReference>
<dbReference type="GO" id="GO:0003905">
    <property type="term" value="F:alkylbase DNA N-glycosylase activity"/>
    <property type="evidence" value="ECO:0007669"/>
    <property type="project" value="InterPro"/>
</dbReference>
<evidence type="ECO:0000313" key="7">
    <source>
        <dbReference type="Proteomes" id="UP000724672"/>
    </source>
</evidence>
<dbReference type="CDD" id="cd00540">
    <property type="entry name" value="AAG"/>
    <property type="match status" value="1"/>
</dbReference>
<evidence type="ECO:0000256" key="2">
    <source>
        <dbReference type="ARBA" id="ARBA00022763"/>
    </source>
</evidence>
<dbReference type="FunFam" id="3.10.300.10:FF:000001">
    <property type="entry name" value="Putative 3-methyladenine DNA glycosylase"/>
    <property type="match status" value="1"/>
</dbReference>
<dbReference type="InterPro" id="IPR003180">
    <property type="entry name" value="MPG"/>
</dbReference>
<sequence>MKLNRSFYKKNALDLGKDLLGKYLVFNVHNNRLVVKIVEVEAYMGIKDKASHTYKGKKTPRTEAMFMSGGHAYVYLIYGIYNCLNIVASEKDNPQGVLIRGVEPIEGENIMSLNRFNKPFSELKKSKIPNLTNGPGKLTQALGITRELNGEDLTGNKLYICSGNEENIDIIESKRIGIDYSEEAKEFLWRFYIKDNKYVSYI</sequence>
<keyword evidence="3 5" id="KW-0378">Hydrolase</keyword>
<keyword evidence="2 5" id="KW-0227">DNA damage</keyword>
<comment type="similarity">
    <text evidence="1 5">Belongs to the DNA glycosylase MPG family.</text>
</comment>
<protein>
    <recommendedName>
        <fullName evidence="5">Putative 3-methyladenine DNA glycosylase</fullName>
        <ecNumber evidence="5">3.2.2.-</ecNumber>
    </recommendedName>
</protein>
<accession>A0A942Z9M4</accession>
<gene>
    <name evidence="6" type="ORF">GOQ27_12585</name>
</gene>
<dbReference type="EC" id="3.2.2.-" evidence="5"/>
<evidence type="ECO:0000313" key="6">
    <source>
        <dbReference type="EMBL" id="MBS4539304.1"/>
    </source>
</evidence>
<dbReference type="AlphaFoldDB" id="A0A942Z9M4"/>
<dbReference type="PANTHER" id="PTHR10429">
    <property type="entry name" value="DNA-3-METHYLADENINE GLYCOSYLASE"/>
    <property type="match status" value="1"/>
</dbReference>
<keyword evidence="7" id="KW-1185">Reference proteome</keyword>
<dbReference type="Proteomes" id="UP000724672">
    <property type="component" value="Unassembled WGS sequence"/>
</dbReference>
<proteinExistence type="inferred from homology"/>
<keyword evidence="6" id="KW-0326">Glycosidase</keyword>
<dbReference type="NCBIfam" id="TIGR00567">
    <property type="entry name" value="3mg"/>
    <property type="match status" value="1"/>
</dbReference>
<evidence type="ECO:0000256" key="5">
    <source>
        <dbReference type="HAMAP-Rule" id="MF_00527"/>
    </source>
</evidence>
<organism evidence="6 7">
    <name type="scientific">Anaeromonas frigoriresistens</name>
    <dbReference type="NCBI Taxonomy" id="2683708"/>
    <lineage>
        <taxon>Bacteria</taxon>
        <taxon>Bacillati</taxon>
        <taxon>Bacillota</taxon>
        <taxon>Tissierellia</taxon>
        <taxon>Tissierellales</taxon>
        <taxon>Thermohalobacteraceae</taxon>
        <taxon>Anaeromonas</taxon>
    </lineage>
</organism>
<dbReference type="Gene3D" id="3.10.300.10">
    <property type="entry name" value="Methylpurine-DNA glycosylase (MPG)"/>
    <property type="match status" value="1"/>
</dbReference>